<evidence type="ECO:0000313" key="2">
    <source>
        <dbReference type="Proteomes" id="UP000003639"/>
    </source>
</evidence>
<gene>
    <name evidence="1" type="ORF">BACCAP_01255</name>
</gene>
<reference evidence="1 2" key="2">
    <citation type="submission" date="2007-06" db="EMBL/GenBank/DDBJ databases">
        <title>Draft genome sequence of Pseudoflavonifractor capillosus ATCC 29799.</title>
        <authorList>
            <person name="Sudarsanam P."/>
            <person name="Ley R."/>
            <person name="Guruge J."/>
            <person name="Turnbaugh P.J."/>
            <person name="Mahowald M."/>
            <person name="Liep D."/>
            <person name="Gordon J."/>
        </authorList>
    </citation>
    <scope>NUCLEOTIDE SEQUENCE [LARGE SCALE GENOMIC DNA]</scope>
    <source>
        <strain evidence="1 2">ATCC 29799</strain>
    </source>
</reference>
<dbReference type="Proteomes" id="UP000003639">
    <property type="component" value="Unassembled WGS sequence"/>
</dbReference>
<evidence type="ECO:0000313" key="1">
    <source>
        <dbReference type="EMBL" id="EDN00903.1"/>
    </source>
</evidence>
<sequence>MRKFLFCAKATYQMNHAAVRVFRRVSVLQQKNSGTLIGQVALQCMGTININQGTSSADSERQNSDSFRNQLFIQLGQFFSQVCSGGTGA</sequence>
<organism evidence="1 2">
    <name type="scientific">Pseudoflavonifractor capillosus ATCC 29799</name>
    <dbReference type="NCBI Taxonomy" id="411467"/>
    <lineage>
        <taxon>Bacteria</taxon>
        <taxon>Bacillati</taxon>
        <taxon>Bacillota</taxon>
        <taxon>Clostridia</taxon>
        <taxon>Eubacteriales</taxon>
        <taxon>Oscillospiraceae</taxon>
        <taxon>Pseudoflavonifractor</taxon>
    </lineage>
</organism>
<dbReference type="EMBL" id="AAXG02000009">
    <property type="protein sequence ID" value="EDN00903.1"/>
    <property type="molecule type" value="Genomic_DNA"/>
</dbReference>
<accession>A6NSS6</accession>
<comment type="caution">
    <text evidence="1">The sequence shown here is derived from an EMBL/GenBank/DDBJ whole genome shotgun (WGS) entry which is preliminary data.</text>
</comment>
<name>A6NSS6_9FIRM</name>
<protein>
    <submittedName>
        <fullName evidence="1">Uncharacterized protein</fullName>
    </submittedName>
</protein>
<keyword evidence="2" id="KW-1185">Reference proteome</keyword>
<reference evidence="1 2" key="1">
    <citation type="submission" date="2007-04" db="EMBL/GenBank/DDBJ databases">
        <authorList>
            <person name="Fulton L."/>
            <person name="Clifton S."/>
            <person name="Fulton B."/>
            <person name="Xu J."/>
            <person name="Minx P."/>
            <person name="Pepin K.H."/>
            <person name="Johnson M."/>
            <person name="Thiruvilangam P."/>
            <person name="Bhonagiri V."/>
            <person name="Nash W.E."/>
            <person name="Mardis E.R."/>
            <person name="Wilson R.K."/>
        </authorList>
    </citation>
    <scope>NUCLEOTIDE SEQUENCE [LARGE SCALE GENOMIC DNA]</scope>
    <source>
        <strain evidence="1 2">ATCC 29799</strain>
    </source>
</reference>
<dbReference type="AlphaFoldDB" id="A6NSS6"/>
<proteinExistence type="predicted"/>